<evidence type="ECO:0000313" key="2">
    <source>
        <dbReference type="EMBL" id="QCW84452.1"/>
    </source>
</evidence>
<dbReference type="AlphaFoldDB" id="A0A4P9USE1"/>
<dbReference type="Proteomes" id="UP000305881">
    <property type="component" value="Chromosome"/>
</dbReference>
<organism evidence="2 3">
    <name type="scientific">Methylotuvimicrobium buryatense</name>
    <name type="common">Methylomicrobium buryatense</name>
    <dbReference type="NCBI Taxonomy" id="95641"/>
    <lineage>
        <taxon>Bacteria</taxon>
        <taxon>Pseudomonadati</taxon>
        <taxon>Pseudomonadota</taxon>
        <taxon>Gammaproteobacteria</taxon>
        <taxon>Methylococcales</taxon>
        <taxon>Methylococcaceae</taxon>
        <taxon>Methylotuvimicrobium</taxon>
    </lineage>
</organism>
<dbReference type="InterPro" id="IPR029063">
    <property type="entry name" value="SAM-dependent_MTases_sf"/>
</dbReference>
<accession>A0A4P9USE1</accession>
<feature type="transmembrane region" description="Helical" evidence="1">
    <location>
        <begin position="46"/>
        <end position="69"/>
    </location>
</feature>
<evidence type="ECO:0000256" key="1">
    <source>
        <dbReference type="SAM" id="Phobius"/>
    </source>
</evidence>
<keyword evidence="1" id="KW-0812">Transmembrane</keyword>
<protein>
    <submittedName>
        <fullName evidence="2">DUF1295 domain-containing protein</fullName>
    </submittedName>
</protein>
<dbReference type="RefSeq" id="WP_017841655.1">
    <property type="nucleotide sequence ID" value="NZ_CP035467.1"/>
</dbReference>
<evidence type="ECO:0000313" key="3">
    <source>
        <dbReference type="Proteomes" id="UP000305881"/>
    </source>
</evidence>
<dbReference type="PROSITE" id="PS50244">
    <property type="entry name" value="S5A_REDUCTASE"/>
    <property type="match status" value="1"/>
</dbReference>
<dbReference type="STRING" id="675511.GCA_000341735_03209"/>
<dbReference type="PANTHER" id="PTHR43832">
    <property type="match status" value="1"/>
</dbReference>
<dbReference type="KEGG" id="mbur:EQU24_21095"/>
<dbReference type="Pfam" id="PF06966">
    <property type="entry name" value="DUF1295"/>
    <property type="match status" value="1"/>
</dbReference>
<feature type="transmembrane region" description="Helical" evidence="1">
    <location>
        <begin position="102"/>
        <end position="125"/>
    </location>
</feature>
<proteinExistence type="predicted"/>
<dbReference type="PANTHER" id="PTHR43832:SF1">
    <property type="entry name" value="S-ADENOSYL-L-METHIONINE-DEPENDENT METHYLTRANSFERASES SUPERFAMILY PROTEIN"/>
    <property type="match status" value="1"/>
</dbReference>
<dbReference type="Gene3D" id="3.40.50.150">
    <property type="entry name" value="Vaccinia Virus protein VP39"/>
    <property type="match status" value="1"/>
</dbReference>
<feature type="transmembrane region" description="Helical" evidence="1">
    <location>
        <begin position="131"/>
        <end position="148"/>
    </location>
</feature>
<dbReference type="InterPro" id="IPR010721">
    <property type="entry name" value="UstE-like"/>
</dbReference>
<dbReference type="EMBL" id="CP035467">
    <property type="protein sequence ID" value="QCW84452.1"/>
    <property type="molecule type" value="Genomic_DNA"/>
</dbReference>
<dbReference type="FunFam" id="3.40.50.150:FF:000554">
    <property type="entry name" value="Cation-transporting ATPase"/>
    <property type="match status" value="1"/>
</dbReference>
<dbReference type="SUPFAM" id="SSF53335">
    <property type="entry name" value="S-adenosyl-L-methionine-dependent methyltransferases"/>
    <property type="match status" value="1"/>
</dbReference>
<dbReference type="CDD" id="cd02440">
    <property type="entry name" value="AdoMet_MTases"/>
    <property type="match status" value="1"/>
</dbReference>
<dbReference type="Pfam" id="PF02353">
    <property type="entry name" value="CMAS"/>
    <property type="match status" value="1"/>
</dbReference>
<sequence length="609" mass="71446">MFSLIVIAVLSTVAMLMAWVWQQNHKNAGIVDVIWSFGMMLAGPWYALTGTAPLYLQLSLALLTFAWFLRLGSHLSARVFGEPEDGRYQAMRAAMQNKADSGFLQFFLMQAGFIWVLSLPFWAVAHTRDPNPVMVFCALLVACLALWGETTADRQLAEFRKNPDNRGLTCRAGWWRYSRHPNYFFEWLHWFAYPLMGWGGEYQYWLWLAPVVMFCFLYFLTGIPYTEQQALRSRGDDYRRYQQTTSKFLPWYPKSTFPLQNRFSMLNAIDLAERGLIPDPLMRIGIRNLLRQRLNDECANDVEKQSLRYLSLLQTLRESPIAIETDAANRQHYEVPAAFYRHALGKHLKYSSCYWDETTQTLDEAEARMLKLTCERAELAAGQQILELGCGWGSLTLWMAEHYPRSTITAVSNSNSQREYILEQAELRGLRNLEVITCDVNRLSLTERYDRVVSVEMFEHMRNYEHLMSNIASWLKPGGKLFVHIFCHRYLAYPFETEGDDNWMGRYFFTGGLMPARDTLLHFQDRLRIECQWDVSGQHYQKTSEAWLSNMDRYPSEIDRIFAETYGREKAAVWRQRWRLFFMACAELFGYRGGNEWLVRHYRFIRPSE</sequence>
<reference evidence="3" key="1">
    <citation type="journal article" date="2019" name="J. Bacteriol.">
        <title>A Mutagenic Screen Identifies a TonB-Dependent Receptor Required for the Lanthanide Metal Switch in the Type I Methanotroph 'Methylotuvimicrobium buryatense' 5GB1C.</title>
        <authorList>
            <person name="Groom J.D."/>
            <person name="Ford S.M."/>
            <person name="Pesesky M.W."/>
            <person name="Lidstrom M.E."/>
        </authorList>
    </citation>
    <scope>NUCLEOTIDE SEQUENCE [LARGE SCALE GENOMIC DNA]</scope>
    <source>
        <strain evidence="3">5GB1C</strain>
    </source>
</reference>
<keyword evidence="1" id="KW-1133">Transmembrane helix</keyword>
<keyword evidence="3" id="KW-1185">Reference proteome</keyword>
<name>A0A4P9USE1_METBY</name>
<keyword evidence="1" id="KW-0472">Membrane</keyword>
<dbReference type="Gene3D" id="1.20.120.1630">
    <property type="match status" value="1"/>
</dbReference>
<dbReference type="OrthoDB" id="9782855at2"/>
<gene>
    <name evidence="2" type="ORF">EQU24_21095</name>
</gene>
<feature type="transmembrane region" description="Helical" evidence="1">
    <location>
        <begin position="204"/>
        <end position="225"/>
    </location>
</feature>